<comment type="caution">
    <text evidence="6">The sequence shown here is derived from an EMBL/GenBank/DDBJ whole genome shotgun (WGS) entry which is preliminary data.</text>
</comment>
<gene>
    <name evidence="6" type="ORF">A3A03_03980</name>
</gene>
<sequence length="384" mass="42451">MAKKFLILFFIMFPVAGLALIPNPPTTAELKTKIISAFRYYKNISPNITKTSVVEVPFNQESFSIPVFAVYNVTTSLFEPNLLSVNVSETRADVSAGGAANDSSLMNDGNYSTYTEFPLTASSNTADILFRFDKPITASSLSFALDNYVALPQTISISTPTNAGRGDHVVLAPIHPTYGGVVFPQTTSDTWSVVFNYVQPLRISEIKFNDLSQHETIRGLRFLAYPGQIYQIYFDPDRYVQASNKEAGNLSGDNGVVYYKSTASIANPEYKPVDYDSDSVPDLSDNCVSVRNSDQKDEDQNGRGDACEDYDRDNVLNFSDNCPQIPNAGQTDTDKDGIGDVCDDFENRVTERLPWLPWVGIGIAGVVILGLFVVVLRHKREDNY</sequence>
<evidence type="ECO:0000256" key="4">
    <source>
        <dbReference type="SAM" id="Phobius"/>
    </source>
</evidence>
<keyword evidence="1 5" id="KW-0732">Signal</keyword>
<dbReference type="AlphaFoldDB" id="A0A1F6XJW8"/>
<name>A0A1F6XJW8_9BACT</name>
<keyword evidence="4" id="KW-0472">Membrane</keyword>
<dbReference type="GO" id="GO:0005509">
    <property type="term" value="F:calcium ion binding"/>
    <property type="evidence" value="ECO:0007669"/>
    <property type="project" value="InterPro"/>
</dbReference>
<evidence type="ECO:0000313" key="6">
    <source>
        <dbReference type="EMBL" id="OGI94423.1"/>
    </source>
</evidence>
<dbReference type="InterPro" id="IPR028974">
    <property type="entry name" value="TSP_type-3_rpt"/>
</dbReference>
<feature type="signal peptide" evidence="5">
    <location>
        <begin position="1"/>
        <end position="19"/>
    </location>
</feature>
<evidence type="ECO:0000256" key="5">
    <source>
        <dbReference type="SAM" id="SignalP"/>
    </source>
</evidence>
<evidence type="ECO:0000256" key="3">
    <source>
        <dbReference type="SAM" id="MobiDB-lite"/>
    </source>
</evidence>
<evidence type="ECO:0000256" key="2">
    <source>
        <dbReference type="ARBA" id="ARBA00022837"/>
    </source>
</evidence>
<feature type="region of interest" description="Disordered" evidence="3">
    <location>
        <begin position="270"/>
        <end position="307"/>
    </location>
</feature>
<dbReference type="InterPro" id="IPR003367">
    <property type="entry name" value="Thrombospondin_3-like_rpt"/>
</dbReference>
<dbReference type="GO" id="GO:0007155">
    <property type="term" value="P:cell adhesion"/>
    <property type="evidence" value="ECO:0007669"/>
    <property type="project" value="InterPro"/>
</dbReference>
<dbReference type="Gene3D" id="4.10.1080.10">
    <property type="entry name" value="TSP type-3 repeat"/>
    <property type="match status" value="1"/>
</dbReference>
<organism evidence="6 7">
    <name type="scientific">Candidatus Nomurabacteria bacterium RIFCSPLOWO2_01_FULL_40_18</name>
    <dbReference type="NCBI Taxonomy" id="1801773"/>
    <lineage>
        <taxon>Bacteria</taxon>
        <taxon>Candidatus Nomuraibacteriota</taxon>
    </lineage>
</organism>
<evidence type="ECO:0000313" key="7">
    <source>
        <dbReference type="Proteomes" id="UP000176629"/>
    </source>
</evidence>
<dbReference type="EMBL" id="MFUX01000024">
    <property type="protein sequence ID" value="OGI94423.1"/>
    <property type="molecule type" value="Genomic_DNA"/>
</dbReference>
<dbReference type="Pfam" id="PF02412">
    <property type="entry name" value="TSP_3"/>
    <property type="match status" value="3"/>
</dbReference>
<reference evidence="6 7" key="1">
    <citation type="journal article" date="2016" name="Nat. Commun.">
        <title>Thousands of microbial genomes shed light on interconnected biogeochemical processes in an aquifer system.</title>
        <authorList>
            <person name="Anantharaman K."/>
            <person name="Brown C.T."/>
            <person name="Hug L.A."/>
            <person name="Sharon I."/>
            <person name="Castelle C.J."/>
            <person name="Probst A.J."/>
            <person name="Thomas B.C."/>
            <person name="Singh A."/>
            <person name="Wilkins M.J."/>
            <person name="Karaoz U."/>
            <person name="Brodie E.L."/>
            <person name="Williams K.H."/>
            <person name="Hubbard S.S."/>
            <person name="Banfield J.F."/>
        </authorList>
    </citation>
    <scope>NUCLEOTIDE SEQUENCE [LARGE SCALE GENOMIC DNA]</scope>
</reference>
<dbReference type="Proteomes" id="UP000176629">
    <property type="component" value="Unassembled WGS sequence"/>
</dbReference>
<protein>
    <submittedName>
        <fullName evidence="6">Uncharacterized protein</fullName>
    </submittedName>
</protein>
<keyword evidence="2" id="KW-0106">Calcium</keyword>
<keyword evidence="4" id="KW-0812">Transmembrane</keyword>
<keyword evidence="4" id="KW-1133">Transmembrane helix</keyword>
<proteinExistence type="predicted"/>
<dbReference type="PANTHER" id="PTHR10199">
    <property type="entry name" value="THROMBOSPONDIN"/>
    <property type="match status" value="1"/>
</dbReference>
<feature type="transmembrane region" description="Helical" evidence="4">
    <location>
        <begin position="355"/>
        <end position="376"/>
    </location>
</feature>
<dbReference type="STRING" id="1801773.A3A03_03980"/>
<accession>A0A1F6XJW8</accession>
<feature type="chain" id="PRO_5009527422" evidence="5">
    <location>
        <begin position="20"/>
        <end position="384"/>
    </location>
</feature>
<dbReference type="SUPFAM" id="SSF103647">
    <property type="entry name" value="TSP type-3 repeat"/>
    <property type="match status" value="1"/>
</dbReference>
<dbReference type="PANTHER" id="PTHR10199:SF110">
    <property type="entry name" value="TSP C-TERMINAL DOMAIN-CONTAINING PROTEIN"/>
    <property type="match status" value="1"/>
</dbReference>
<feature type="compositionally biased region" description="Basic and acidic residues" evidence="3">
    <location>
        <begin position="293"/>
        <end position="306"/>
    </location>
</feature>
<evidence type="ECO:0000256" key="1">
    <source>
        <dbReference type="ARBA" id="ARBA00022729"/>
    </source>
</evidence>